<dbReference type="CDD" id="cd02801">
    <property type="entry name" value="DUS_like_FMN"/>
    <property type="match status" value="1"/>
</dbReference>
<proteinExistence type="inferred from homology"/>
<gene>
    <name evidence="16" type="primary">LOC106476950</name>
</gene>
<dbReference type="EC" id="1.3.1.89" evidence="3"/>
<comment type="catalytic activity">
    <reaction evidence="12">
        <text>5,6-dihydrouridine(47) in tRNA + NADP(+) = uridine(47) in tRNA + NADPH + H(+)</text>
        <dbReference type="Rhea" id="RHEA:53360"/>
        <dbReference type="Rhea" id="RHEA-COMP:13539"/>
        <dbReference type="Rhea" id="RHEA-COMP:13540"/>
        <dbReference type="ChEBI" id="CHEBI:15378"/>
        <dbReference type="ChEBI" id="CHEBI:57783"/>
        <dbReference type="ChEBI" id="CHEBI:58349"/>
        <dbReference type="ChEBI" id="CHEBI:65315"/>
        <dbReference type="ChEBI" id="CHEBI:74443"/>
        <dbReference type="EC" id="1.3.1.89"/>
    </reaction>
    <physiologicalReaction direction="right-to-left" evidence="12">
        <dbReference type="Rhea" id="RHEA:53362"/>
    </physiologicalReaction>
</comment>
<evidence type="ECO:0000256" key="1">
    <source>
        <dbReference type="ARBA" id="ARBA00001917"/>
    </source>
</evidence>
<comment type="catalytic activity">
    <reaction evidence="11">
        <text>a 5,6-dihydrouridine in mRNA + NADP(+) = a uridine in mRNA + NADPH + H(+)</text>
        <dbReference type="Rhea" id="RHEA:69855"/>
        <dbReference type="Rhea" id="RHEA-COMP:14658"/>
        <dbReference type="Rhea" id="RHEA-COMP:17789"/>
        <dbReference type="ChEBI" id="CHEBI:15378"/>
        <dbReference type="ChEBI" id="CHEBI:57783"/>
        <dbReference type="ChEBI" id="CHEBI:58349"/>
        <dbReference type="ChEBI" id="CHEBI:65315"/>
        <dbReference type="ChEBI" id="CHEBI:74443"/>
    </reaction>
    <physiologicalReaction direction="right-to-left" evidence="11">
        <dbReference type="Rhea" id="RHEA:69857"/>
    </physiologicalReaction>
</comment>
<dbReference type="PROSITE" id="PS01136">
    <property type="entry name" value="UPF0034"/>
    <property type="match status" value="1"/>
</dbReference>
<evidence type="ECO:0000259" key="14">
    <source>
        <dbReference type="Pfam" id="PF01207"/>
    </source>
</evidence>
<sequence>MAMALNLLQGQQSEWALLRRHHTETTFGVQICGAHVDVMTRCAQMLAENVDVDFVDINMGCPLDLVYQKGAGSGLIGRLNKLEEIVVGMSSVLDVPLTVKMRKGIHDNKNTAHSVINRIKQLGERVALITLHGRSREQRYTKLADWEYINYCAKEADPIPLFGNGDILSFEDANLHKQNTNICGIMIARYVNIKPWIFYCFDSSVLFFVRYVNIKLRIFTVLTLVFWFFVRYVNIKPWIFYCFDSSVLFFC</sequence>
<evidence type="ECO:0000256" key="13">
    <source>
        <dbReference type="SAM" id="Phobius"/>
    </source>
</evidence>
<evidence type="ECO:0000313" key="16">
    <source>
        <dbReference type="RefSeq" id="XP_022236389.1"/>
    </source>
</evidence>
<keyword evidence="5" id="KW-0288">FMN</keyword>
<evidence type="ECO:0000256" key="3">
    <source>
        <dbReference type="ARBA" id="ARBA00012376"/>
    </source>
</evidence>
<keyword evidence="7" id="KW-0521">NADP</keyword>
<keyword evidence="4" id="KW-0285">Flavoprotein</keyword>
<evidence type="ECO:0000256" key="5">
    <source>
        <dbReference type="ARBA" id="ARBA00022643"/>
    </source>
</evidence>
<evidence type="ECO:0000256" key="10">
    <source>
        <dbReference type="ARBA" id="ARBA00048342"/>
    </source>
</evidence>
<comment type="catalytic activity">
    <reaction evidence="9">
        <text>5,6-dihydrouridine(47) in tRNA + NAD(+) = uridine(47) in tRNA + NADH + H(+)</text>
        <dbReference type="Rhea" id="RHEA:53364"/>
        <dbReference type="Rhea" id="RHEA-COMP:13539"/>
        <dbReference type="Rhea" id="RHEA-COMP:13540"/>
        <dbReference type="ChEBI" id="CHEBI:15378"/>
        <dbReference type="ChEBI" id="CHEBI:57540"/>
        <dbReference type="ChEBI" id="CHEBI:57945"/>
        <dbReference type="ChEBI" id="CHEBI:65315"/>
        <dbReference type="ChEBI" id="CHEBI:74443"/>
        <dbReference type="EC" id="1.3.1.89"/>
    </reaction>
    <physiologicalReaction direction="right-to-left" evidence="9">
        <dbReference type="Rhea" id="RHEA:53366"/>
    </physiologicalReaction>
</comment>
<comment type="catalytic activity">
    <reaction evidence="10">
        <text>a 5,6-dihydrouridine in mRNA + NAD(+) = a uridine in mRNA + NADH + H(+)</text>
        <dbReference type="Rhea" id="RHEA:69851"/>
        <dbReference type="Rhea" id="RHEA-COMP:14658"/>
        <dbReference type="Rhea" id="RHEA-COMP:17789"/>
        <dbReference type="ChEBI" id="CHEBI:15378"/>
        <dbReference type="ChEBI" id="CHEBI:57540"/>
        <dbReference type="ChEBI" id="CHEBI:57945"/>
        <dbReference type="ChEBI" id="CHEBI:65315"/>
        <dbReference type="ChEBI" id="CHEBI:74443"/>
    </reaction>
    <physiologicalReaction direction="right-to-left" evidence="10">
        <dbReference type="Rhea" id="RHEA:69853"/>
    </physiologicalReaction>
</comment>
<evidence type="ECO:0000256" key="7">
    <source>
        <dbReference type="ARBA" id="ARBA00022857"/>
    </source>
</evidence>
<dbReference type="PANTHER" id="PTHR45846:SF1">
    <property type="entry name" value="TRNA-DIHYDROURIDINE(47) SYNTHASE [NAD(P)(+)]-LIKE"/>
    <property type="match status" value="1"/>
</dbReference>
<evidence type="ECO:0000256" key="2">
    <source>
        <dbReference type="ARBA" id="ARBA00005451"/>
    </source>
</evidence>
<keyword evidence="15" id="KW-1185">Reference proteome</keyword>
<organism evidence="15 16">
    <name type="scientific">Limulus polyphemus</name>
    <name type="common">Atlantic horseshoe crab</name>
    <dbReference type="NCBI Taxonomy" id="6850"/>
    <lineage>
        <taxon>Eukaryota</taxon>
        <taxon>Metazoa</taxon>
        <taxon>Ecdysozoa</taxon>
        <taxon>Arthropoda</taxon>
        <taxon>Chelicerata</taxon>
        <taxon>Merostomata</taxon>
        <taxon>Xiphosura</taxon>
        <taxon>Limulidae</taxon>
        <taxon>Limulus</taxon>
    </lineage>
</organism>
<evidence type="ECO:0000256" key="11">
    <source>
        <dbReference type="ARBA" id="ARBA00049447"/>
    </source>
</evidence>
<dbReference type="GeneID" id="106476950"/>
<dbReference type="SUPFAM" id="SSF51395">
    <property type="entry name" value="FMN-linked oxidoreductases"/>
    <property type="match status" value="1"/>
</dbReference>
<dbReference type="Pfam" id="PF01207">
    <property type="entry name" value="Dus"/>
    <property type="match status" value="1"/>
</dbReference>
<feature type="domain" description="DUS-like FMN-binding" evidence="14">
    <location>
        <begin position="12"/>
        <end position="199"/>
    </location>
</feature>
<keyword evidence="13" id="KW-0812">Transmembrane</keyword>
<dbReference type="PANTHER" id="PTHR45846">
    <property type="entry name" value="TRNA-DIHYDROURIDINE(47) SYNTHASE [NAD(P)(+)]-LIKE"/>
    <property type="match status" value="1"/>
</dbReference>
<dbReference type="Proteomes" id="UP000694941">
    <property type="component" value="Unplaced"/>
</dbReference>
<keyword evidence="8" id="KW-0560">Oxidoreductase</keyword>
<protein>
    <recommendedName>
        <fullName evidence="3">tRNA-dihydrouridine(47) synthase [NAD(P)(+)]</fullName>
        <ecNumber evidence="3">1.3.1.89</ecNumber>
    </recommendedName>
</protein>
<evidence type="ECO:0000256" key="12">
    <source>
        <dbReference type="ARBA" id="ARBA00049513"/>
    </source>
</evidence>
<accession>A0ABM1RYD4</accession>
<name>A0ABM1RYD4_LIMPO</name>
<evidence type="ECO:0000313" key="15">
    <source>
        <dbReference type="Proteomes" id="UP000694941"/>
    </source>
</evidence>
<keyword evidence="6" id="KW-0819">tRNA processing</keyword>
<keyword evidence="13" id="KW-1133">Transmembrane helix</keyword>
<reference evidence="16" key="1">
    <citation type="submission" date="2025-08" db="UniProtKB">
        <authorList>
            <consortium name="RefSeq"/>
        </authorList>
    </citation>
    <scope>IDENTIFICATION</scope>
    <source>
        <tissue evidence="16">Muscle</tissue>
    </source>
</reference>
<keyword evidence="13" id="KW-0472">Membrane</keyword>
<evidence type="ECO:0000256" key="4">
    <source>
        <dbReference type="ARBA" id="ARBA00022630"/>
    </source>
</evidence>
<dbReference type="RefSeq" id="XP_022236389.1">
    <property type="nucleotide sequence ID" value="XM_022380681.1"/>
</dbReference>
<comment type="cofactor">
    <cofactor evidence="1">
        <name>FMN</name>
        <dbReference type="ChEBI" id="CHEBI:58210"/>
    </cofactor>
</comment>
<dbReference type="InterPro" id="IPR018517">
    <property type="entry name" value="tRNA_hU_synthase_CS"/>
</dbReference>
<evidence type="ECO:0000256" key="9">
    <source>
        <dbReference type="ARBA" id="ARBA00048266"/>
    </source>
</evidence>
<evidence type="ECO:0000256" key="8">
    <source>
        <dbReference type="ARBA" id="ARBA00023002"/>
    </source>
</evidence>
<dbReference type="InterPro" id="IPR013785">
    <property type="entry name" value="Aldolase_TIM"/>
</dbReference>
<feature type="transmembrane region" description="Helical" evidence="13">
    <location>
        <begin position="218"/>
        <end position="235"/>
    </location>
</feature>
<evidence type="ECO:0000256" key="6">
    <source>
        <dbReference type="ARBA" id="ARBA00022694"/>
    </source>
</evidence>
<dbReference type="InterPro" id="IPR035587">
    <property type="entry name" value="DUS-like_FMN-bd"/>
</dbReference>
<comment type="similarity">
    <text evidence="2">Belongs to the Dus family. Dus3 subfamily.</text>
</comment>
<dbReference type="Gene3D" id="3.20.20.70">
    <property type="entry name" value="Aldolase class I"/>
    <property type="match status" value="1"/>
</dbReference>